<accession>A0A835V749</accession>
<dbReference type="Pfam" id="PF00232">
    <property type="entry name" value="Glyco_hydro_1"/>
    <property type="match status" value="1"/>
</dbReference>
<dbReference type="GO" id="GO:0005975">
    <property type="term" value="P:carbohydrate metabolic process"/>
    <property type="evidence" value="ECO:0007669"/>
    <property type="project" value="InterPro"/>
</dbReference>
<keyword evidence="2" id="KW-0732">Signal</keyword>
<evidence type="ECO:0000313" key="7">
    <source>
        <dbReference type="Proteomes" id="UP000639772"/>
    </source>
</evidence>
<dbReference type="GO" id="GO:0008422">
    <property type="term" value="F:beta-glucosidase activity"/>
    <property type="evidence" value="ECO:0007669"/>
    <property type="project" value="UniProtKB-ARBA"/>
</dbReference>
<dbReference type="EMBL" id="JADCNM010000004">
    <property type="protein sequence ID" value="KAG0486235.1"/>
    <property type="molecule type" value="Genomic_DNA"/>
</dbReference>
<protein>
    <recommendedName>
        <fullName evidence="8">Beta-glucosidase</fullName>
    </recommendedName>
</protein>
<dbReference type="FunFam" id="3.20.20.80:FF:000020">
    <property type="entry name" value="Beta-glucosidase 12"/>
    <property type="match status" value="1"/>
</dbReference>
<dbReference type="SUPFAM" id="SSF51445">
    <property type="entry name" value="(Trans)glycosidases"/>
    <property type="match status" value="1"/>
</dbReference>
<dbReference type="GO" id="GO:0033907">
    <property type="term" value="F:beta-D-fucosidase activity"/>
    <property type="evidence" value="ECO:0007669"/>
    <property type="project" value="UniProtKB-ARBA"/>
</dbReference>
<proteinExistence type="inferred from homology"/>
<evidence type="ECO:0000313" key="6">
    <source>
        <dbReference type="EMBL" id="KAG0486235.1"/>
    </source>
</evidence>
<evidence type="ECO:0008006" key="8">
    <source>
        <dbReference type="Google" id="ProtNLM"/>
    </source>
</evidence>
<dbReference type="PANTHER" id="PTHR10353:SF137">
    <property type="entry name" value="MYROSINASE 3-RELATED"/>
    <property type="match status" value="1"/>
</dbReference>
<evidence type="ECO:0000256" key="2">
    <source>
        <dbReference type="ARBA" id="ARBA00022729"/>
    </source>
</evidence>
<dbReference type="AlphaFoldDB" id="A0A835V749"/>
<organism evidence="6 7">
    <name type="scientific">Vanilla planifolia</name>
    <name type="common">Vanilla</name>
    <dbReference type="NCBI Taxonomy" id="51239"/>
    <lineage>
        <taxon>Eukaryota</taxon>
        <taxon>Viridiplantae</taxon>
        <taxon>Streptophyta</taxon>
        <taxon>Embryophyta</taxon>
        <taxon>Tracheophyta</taxon>
        <taxon>Spermatophyta</taxon>
        <taxon>Magnoliopsida</taxon>
        <taxon>Liliopsida</taxon>
        <taxon>Asparagales</taxon>
        <taxon>Orchidaceae</taxon>
        <taxon>Vanilloideae</taxon>
        <taxon>Vanilleae</taxon>
        <taxon>Vanilla</taxon>
    </lineage>
</organism>
<dbReference type="GO" id="GO:0004565">
    <property type="term" value="F:beta-galactosidase activity"/>
    <property type="evidence" value="ECO:0007669"/>
    <property type="project" value="UniProtKB-ARBA"/>
</dbReference>
<name>A0A835V749_VANPL</name>
<dbReference type="InterPro" id="IPR017853">
    <property type="entry name" value="GH"/>
</dbReference>
<dbReference type="PROSITE" id="PS00653">
    <property type="entry name" value="GLYCOSYL_HYDROL_F1_2"/>
    <property type="match status" value="1"/>
</dbReference>
<comment type="caution">
    <text evidence="6">The sequence shown here is derived from an EMBL/GenBank/DDBJ whole genome shotgun (WGS) entry which is preliminary data.</text>
</comment>
<reference evidence="6 7" key="1">
    <citation type="journal article" date="2020" name="Nat. Food">
        <title>A phased Vanilla planifolia genome enables genetic improvement of flavour and production.</title>
        <authorList>
            <person name="Hasing T."/>
            <person name="Tang H."/>
            <person name="Brym M."/>
            <person name="Khazi F."/>
            <person name="Huang T."/>
            <person name="Chambers A.H."/>
        </authorList>
    </citation>
    <scope>NUCLEOTIDE SEQUENCE [LARGE SCALE GENOMIC DNA]</scope>
    <source>
        <tissue evidence="6">Leaf</tissue>
    </source>
</reference>
<keyword evidence="4" id="KW-0326">Glycosidase</keyword>
<dbReference type="InterPro" id="IPR001360">
    <property type="entry name" value="Glyco_hydro_1"/>
</dbReference>
<dbReference type="PANTHER" id="PTHR10353">
    <property type="entry name" value="GLYCOSYL HYDROLASE"/>
    <property type="match status" value="1"/>
</dbReference>
<evidence type="ECO:0000256" key="5">
    <source>
        <dbReference type="RuleBase" id="RU003690"/>
    </source>
</evidence>
<evidence type="ECO:0000256" key="4">
    <source>
        <dbReference type="ARBA" id="ARBA00023295"/>
    </source>
</evidence>
<gene>
    <name evidence="6" type="ORF">HPP92_008330</name>
</gene>
<dbReference type="Gene3D" id="3.20.20.80">
    <property type="entry name" value="Glycosidases"/>
    <property type="match status" value="1"/>
</dbReference>
<keyword evidence="3" id="KW-0378">Hydrolase</keyword>
<comment type="similarity">
    <text evidence="1 5">Belongs to the glycosyl hydrolase 1 family.</text>
</comment>
<dbReference type="OrthoDB" id="774279at2759"/>
<evidence type="ECO:0000256" key="3">
    <source>
        <dbReference type="ARBA" id="ARBA00022801"/>
    </source>
</evidence>
<dbReference type="InterPro" id="IPR033132">
    <property type="entry name" value="GH_1_N_CS"/>
</dbReference>
<dbReference type="Proteomes" id="UP000639772">
    <property type="component" value="Unassembled WGS sequence"/>
</dbReference>
<dbReference type="PRINTS" id="PR00131">
    <property type="entry name" value="GLHYDRLASE1"/>
</dbReference>
<sequence length="567" mass="64386">MALSLANVTMPSINSSLAASKTPAIGNKKIVFSRKATSTGRTPKQTAIHCSMGRHDDAHAGFPSDFVFGAASSAFQVEGATKEGGRGPSIWDTFCEKYPDKIVDKSNGEPGAGSYWHYKEDVKRLADLGTDVYRFSISWARILPNGRGKPNEEGIQYYNNLIKELQDNKIQPFVTLFHWDVPQSLEDEYGGFLSKRVVEDFKYFVDICFANFGDKVKHWITINEALTFCVNGYESGVHAPGHCTPGLNNENQSLPCPVGDSLREPYIVGHNILLAHAEAVQLYKDKYKAKQGGKIGITLVTSWFVPYDDSNLSREAQKRAVEFNLGWFMDPLKFGDYPFSMRSLVRERLPKFTAEESKKLIDSYDFIGLNYYTARYAQNKVFDISYEPKTYSDDMRVNTLVEKNGIPIGYSEEGSWVNVYPRGIRDLLLYTKERYNDPEIYITENGVMEVKSYPLIITSGTNPPNSRELSAVIPPEINDIYRSQYQDNHLQQVLEAIRNGVRVKGYFVWSLLDSFEWNFGYTNKFGLHYVNTDSTKQTKPDFTRVPKRSANWYKWFLGTAKVPSQAK</sequence>
<evidence type="ECO:0000256" key="1">
    <source>
        <dbReference type="ARBA" id="ARBA00010838"/>
    </source>
</evidence>